<keyword evidence="5" id="KW-1185">Reference proteome</keyword>
<feature type="modified residue" description="4-aspartylphosphate" evidence="2">
    <location>
        <position position="58"/>
    </location>
</feature>
<dbReference type="PANTHER" id="PTHR44591:SF3">
    <property type="entry name" value="RESPONSE REGULATORY DOMAIN-CONTAINING PROTEIN"/>
    <property type="match status" value="1"/>
</dbReference>
<evidence type="ECO:0000256" key="2">
    <source>
        <dbReference type="PROSITE-ProRule" id="PRU00169"/>
    </source>
</evidence>
<dbReference type="SUPFAM" id="SSF52172">
    <property type="entry name" value="CheY-like"/>
    <property type="match status" value="1"/>
</dbReference>
<dbReference type="InterPro" id="IPR001789">
    <property type="entry name" value="Sig_transdc_resp-reg_receiver"/>
</dbReference>
<protein>
    <submittedName>
        <fullName evidence="4">Chemotaxis regulator</fullName>
    </submittedName>
</protein>
<reference evidence="4 5" key="1">
    <citation type="submission" date="2015-06" db="EMBL/GenBank/DDBJ databases">
        <title>Draft genome sequence of an Alphaproteobacteria species associated to the Mediterranean sponge Oscarella lobularis.</title>
        <authorList>
            <person name="Jourda C."/>
            <person name="Santini S."/>
            <person name="Claverie J.-M."/>
        </authorList>
    </citation>
    <scope>NUCLEOTIDE SEQUENCE [LARGE SCALE GENOMIC DNA]</scope>
    <source>
        <strain evidence="4">IGS</strain>
    </source>
</reference>
<name>A0A0J9EG73_9RHOB</name>
<evidence type="ECO:0000259" key="3">
    <source>
        <dbReference type="PROSITE" id="PS50110"/>
    </source>
</evidence>
<sequence length="128" mass="13892">MSLREKLNVMVVDDMSVSRGLIIQGLEEIGIKNIEYSTDGESAFKKLAAKPVHLVISDYNMPGADGLQLLAGLRQYGATQRIGFILITGTADPAVIEKGNQLGMNNYIKKPFSAEQLKGCIERVVGPL</sequence>
<gene>
    <name evidence="4" type="ORF">AIOL_000828</name>
</gene>
<dbReference type="AlphaFoldDB" id="A0A0J9EG73"/>
<evidence type="ECO:0000313" key="4">
    <source>
        <dbReference type="EMBL" id="KMW60664.1"/>
    </source>
</evidence>
<feature type="domain" description="Response regulatory" evidence="3">
    <location>
        <begin position="8"/>
        <end position="125"/>
    </location>
</feature>
<dbReference type="InterPro" id="IPR050595">
    <property type="entry name" value="Bact_response_regulator"/>
</dbReference>
<dbReference type="Pfam" id="PF00072">
    <property type="entry name" value="Response_reg"/>
    <property type="match status" value="1"/>
</dbReference>
<proteinExistence type="predicted"/>
<organism evidence="4 5">
    <name type="scientific">Candidatus Rhodobacter oscarellae</name>
    <dbReference type="NCBI Taxonomy" id="1675527"/>
    <lineage>
        <taxon>Bacteria</taxon>
        <taxon>Pseudomonadati</taxon>
        <taxon>Pseudomonadota</taxon>
        <taxon>Alphaproteobacteria</taxon>
        <taxon>Rhodobacterales</taxon>
        <taxon>Rhodobacter group</taxon>
        <taxon>Rhodobacter</taxon>
    </lineage>
</organism>
<dbReference type="Gene3D" id="3.40.50.2300">
    <property type="match status" value="1"/>
</dbReference>
<dbReference type="EMBL" id="LFTY01000001">
    <property type="protein sequence ID" value="KMW60664.1"/>
    <property type="molecule type" value="Genomic_DNA"/>
</dbReference>
<keyword evidence="1 2" id="KW-0597">Phosphoprotein</keyword>
<evidence type="ECO:0000256" key="1">
    <source>
        <dbReference type="ARBA" id="ARBA00022553"/>
    </source>
</evidence>
<dbReference type="PANTHER" id="PTHR44591">
    <property type="entry name" value="STRESS RESPONSE REGULATOR PROTEIN 1"/>
    <property type="match status" value="1"/>
</dbReference>
<dbReference type="GO" id="GO:0000160">
    <property type="term" value="P:phosphorelay signal transduction system"/>
    <property type="evidence" value="ECO:0007669"/>
    <property type="project" value="InterPro"/>
</dbReference>
<dbReference type="RefSeq" id="WP_049641712.1">
    <property type="nucleotide sequence ID" value="NZ_LFTY01000001.1"/>
</dbReference>
<evidence type="ECO:0000313" key="5">
    <source>
        <dbReference type="Proteomes" id="UP000037178"/>
    </source>
</evidence>
<dbReference type="PATRIC" id="fig|1675527.3.peg.885"/>
<dbReference type="SMART" id="SM00448">
    <property type="entry name" value="REC"/>
    <property type="match status" value="1"/>
</dbReference>
<dbReference type="STRING" id="1675527.AIOL_000828"/>
<dbReference type="Proteomes" id="UP000037178">
    <property type="component" value="Unassembled WGS sequence"/>
</dbReference>
<dbReference type="InterPro" id="IPR011006">
    <property type="entry name" value="CheY-like_superfamily"/>
</dbReference>
<accession>A0A0J9EG73</accession>
<comment type="caution">
    <text evidence="4">The sequence shown here is derived from an EMBL/GenBank/DDBJ whole genome shotgun (WGS) entry which is preliminary data.</text>
</comment>
<dbReference type="OrthoDB" id="9800897at2"/>
<dbReference type="PROSITE" id="PS50110">
    <property type="entry name" value="RESPONSE_REGULATORY"/>
    <property type="match status" value="1"/>
</dbReference>